<gene>
    <name evidence="2" type="ORF">H1P_790027</name>
</gene>
<proteinExistence type="predicted"/>
<name>A0A563W4I8_9CYAN</name>
<reference evidence="2 3" key="1">
    <citation type="submission" date="2019-01" db="EMBL/GenBank/DDBJ databases">
        <authorList>
            <person name="Brito A."/>
        </authorList>
    </citation>
    <scope>NUCLEOTIDE SEQUENCE [LARGE SCALE GENOMIC DNA]</scope>
    <source>
        <strain evidence="2">1</strain>
    </source>
</reference>
<evidence type="ECO:0000313" key="3">
    <source>
        <dbReference type="Proteomes" id="UP000320055"/>
    </source>
</evidence>
<organism evidence="2 3">
    <name type="scientific">Hyella patelloides LEGE 07179</name>
    <dbReference type="NCBI Taxonomy" id="945734"/>
    <lineage>
        <taxon>Bacteria</taxon>
        <taxon>Bacillati</taxon>
        <taxon>Cyanobacteriota</taxon>
        <taxon>Cyanophyceae</taxon>
        <taxon>Pleurocapsales</taxon>
        <taxon>Hyellaceae</taxon>
        <taxon>Hyella</taxon>
    </lineage>
</organism>
<sequence>MSQLPVYQLGQYAIKESGLAILSLRFVFACLLLYLCSWSLISPLVAAVARAKQMHRIPCTKCRFFTNDHRLKCTVKPQVANTEDAIGCRDYHDIS</sequence>
<accession>A0A563W4I8</accession>
<keyword evidence="1" id="KW-0472">Membrane</keyword>
<feature type="transmembrane region" description="Helical" evidence="1">
    <location>
        <begin position="26"/>
        <end position="48"/>
    </location>
</feature>
<dbReference type="AlphaFoldDB" id="A0A563W4I8"/>
<evidence type="ECO:0000313" key="2">
    <source>
        <dbReference type="EMBL" id="VEP18443.1"/>
    </source>
</evidence>
<keyword evidence="3" id="KW-1185">Reference proteome</keyword>
<protein>
    <submittedName>
        <fullName evidence="2">Uncharacterized protein</fullName>
    </submittedName>
</protein>
<dbReference type="OrthoDB" id="514667at2"/>
<dbReference type="RefSeq" id="WP_144867803.1">
    <property type="nucleotide sequence ID" value="NZ_LR213837.1"/>
</dbReference>
<keyword evidence="1" id="KW-0812">Transmembrane</keyword>
<evidence type="ECO:0000256" key="1">
    <source>
        <dbReference type="SAM" id="Phobius"/>
    </source>
</evidence>
<dbReference type="Proteomes" id="UP000320055">
    <property type="component" value="Unassembled WGS sequence"/>
</dbReference>
<dbReference type="EMBL" id="CAACVJ010000686">
    <property type="protein sequence ID" value="VEP18443.1"/>
    <property type="molecule type" value="Genomic_DNA"/>
</dbReference>
<keyword evidence="1" id="KW-1133">Transmembrane helix</keyword>